<dbReference type="OrthoDB" id="1909639at2"/>
<dbReference type="AlphaFoldDB" id="A0A1M6JF47"/>
<protein>
    <submittedName>
        <fullName evidence="1">Uncharacterized protein</fullName>
    </submittedName>
</protein>
<name>A0A1M6JF47_9FIRM</name>
<keyword evidence="2" id="KW-1185">Reference proteome</keyword>
<dbReference type="RefSeq" id="WP_073271666.1">
    <property type="nucleotide sequence ID" value="NZ_FRAC01000006.1"/>
</dbReference>
<gene>
    <name evidence="1" type="ORF">SAMN02745136_00058</name>
</gene>
<evidence type="ECO:0000313" key="2">
    <source>
        <dbReference type="Proteomes" id="UP000184386"/>
    </source>
</evidence>
<proteinExistence type="predicted"/>
<dbReference type="Proteomes" id="UP000184386">
    <property type="component" value="Unassembled WGS sequence"/>
</dbReference>
<reference evidence="1 2" key="1">
    <citation type="submission" date="2016-11" db="EMBL/GenBank/DDBJ databases">
        <authorList>
            <person name="Jaros S."/>
            <person name="Januszkiewicz K."/>
            <person name="Wedrychowicz H."/>
        </authorList>
    </citation>
    <scope>NUCLEOTIDE SEQUENCE [LARGE SCALE GENOMIC DNA]</scope>
    <source>
        <strain evidence="1 2">DSM 15929</strain>
    </source>
</reference>
<organism evidence="1 2">
    <name type="scientific">Anaerocolumna jejuensis DSM 15929</name>
    <dbReference type="NCBI Taxonomy" id="1121322"/>
    <lineage>
        <taxon>Bacteria</taxon>
        <taxon>Bacillati</taxon>
        <taxon>Bacillota</taxon>
        <taxon>Clostridia</taxon>
        <taxon>Lachnospirales</taxon>
        <taxon>Lachnospiraceae</taxon>
        <taxon>Anaerocolumna</taxon>
    </lineage>
</organism>
<evidence type="ECO:0000313" key="1">
    <source>
        <dbReference type="EMBL" id="SHJ45321.1"/>
    </source>
</evidence>
<sequence>MNEKQQKVMEELFTCMDNSYKDIFAHLAEYAVALGYNPVRNKTQDITIDFKNNKTKKCILKMEQHEQKHDEYQYKERNIPGIRLRFFAVKEYSDIFKLGIKRVIENFDGRYTGCYGCGRCDGTQGYTYLYDDGREVFRCGSELISIFDFSKENIPEIEALMKAQAAYYSKSQE</sequence>
<dbReference type="EMBL" id="FRAC01000006">
    <property type="protein sequence ID" value="SHJ45321.1"/>
    <property type="molecule type" value="Genomic_DNA"/>
</dbReference>
<dbReference type="STRING" id="1121322.SAMN02745136_00058"/>
<accession>A0A1M6JF47</accession>